<evidence type="ECO:0000313" key="1">
    <source>
        <dbReference type="EMBL" id="ANX03834.1"/>
    </source>
</evidence>
<dbReference type="RefSeq" id="WP_068803520.1">
    <property type="nucleotide sequence ID" value="NZ_CP014671.1"/>
</dbReference>
<accession>A0A1B1YSN5</accession>
<evidence type="ECO:0000313" key="2">
    <source>
        <dbReference type="Proteomes" id="UP000092952"/>
    </source>
</evidence>
<dbReference type="Pfam" id="PF09720">
    <property type="entry name" value="Unstab_antitox"/>
    <property type="match status" value="1"/>
</dbReference>
<proteinExistence type="predicted"/>
<name>A0A1B1YSN5_9GAMM</name>
<dbReference type="STRING" id="1810504.PG2T_06250"/>
<protein>
    <submittedName>
        <fullName evidence="1">Addiction module antitoxin RelB</fullName>
    </submittedName>
</protein>
<dbReference type="InterPro" id="IPR013406">
    <property type="entry name" value="CHP02574_addiction_mod"/>
</dbReference>
<dbReference type="OrthoDB" id="8912983at2"/>
<dbReference type="InParanoid" id="A0A1B1YSN5"/>
<dbReference type="Proteomes" id="UP000092952">
    <property type="component" value="Chromosome"/>
</dbReference>
<gene>
    <name evidence="1" type="ORF">PG2T_06250</name>
</gene>
<dbReference type="AlphaFoldDB" id="A0A1B1YSN5"/>
<dbReference type="KEGG" id="gbi:PG2T_06250"/>
<sequence length="76" mass="8514">MSISLAEIEQQARKLPAPDRARLAETMLQSLQDSPASEIEAAWQREIRDRVAAYDRGESGTYPAEDVFAEAKHIVK</sequence>
<reference evidence="2" key="1">
    <citation type="submission" date="2016-03" db="EMBL/GenBank/DDBJ databases">
        <title>Complete genome sequence of Solimmundus cernigliae, representing a novel lineage of polycyclic aromatic hydrocarbon degraders within the Gammaproteobacteria.</title>
        <authorList>
            <person name="Singleton D.R."/>
            <person name="Dickey A.N."/>
            <person name="Scholl E.H."/>
            <person name="Wright F.A."/>
            <person name="Aitken M.D."/>
        </authorList>
    </citation>
    <scope>NUCLEOTIDE SEQUENCE [LARGE SCALE GENOMIC DNA]</scope>
    <source>
        <strain evidence="2">TR3.2</strain>
    </source>
</reference>
<keyword evidence="2" id="KW-1185">Reference proteome</keyword>
<dbReference type="NCBIfam" id="TIGR02574">
    <property type="entry name" value="stabl_TIGR02574"/>
    <property type="match status" value="1"/>
</dbReference>
<dbReference type="EMBL" id="CP014671">
    <property type="protein sequence ID" value="ANX03834.1"/>
    <property type="molecule type" value="Genomic_DNA"/>
</dbReference>
<organism evidence="1 2">
    <name type="scientific">Immundisolibacter cernigliae</name>
    <dbReference type="NCBI Taxonomy" id="1810504"/>
    <lineage>
        <taxon>Bacteria</taxon>
        <taxon>Pseudomonadati</taxon>
        <taxon>Pseudomonadota</taxon>
        <taxon>Gammaproteobacteria</taxon>
        <taxon>Immundisolibacterales</taxon>
        <taxon>Immundisolibacteraceae</taxon>
        <taxon>Immundisolibacter</taxon>
    </lineage>
</organism>